<evidence type="ECO:0000313" key="3">
    <source>
        <dbReference type="Proteomes" id="UP000026941"/>
    </source>
</evidence>
<accession>A0AA87U7V3</accession>
<evidence type="ECO:0000313" key="2">
    <source>
        <dbReference type="EMBL" id="GAJ97152.1"/>
    </source>
</evidence>
<dbReference type="EMBL" id="BAYX01000046">
    <property type="protein sequence ID" value="GAJ97152.1"/>
    <property type="molecule type" value="Genomic_DNA"/>
</dbReference>
<dbReference type="RefSeq" id="WP_042477856.1">
    <property type="nucleotide sequence ID" value="NZ_BAYX01000046.1"/>
</dbReference>
<evidence type="ECO:0008006" key="4">
    <source>
        <dbReference type="Google" id="ProtNLM"/>
    </source>
</evidence>
<feature type="compositionally biased region" description="Polar residues" evidence="1">
    <location>
        <begin position="36"/>
        <end position="46"/>
    </location>
</feature>
<feature type="compositionally biased region" description="Polar residues" evidence="1">
    <location>
        <begin position="1"/>
        <end position="11"/>
    </location>
</feature>
<feature type="region of interest" description="Disordered" evidence="1">
    <location>
        <begin position="364"/>
        <end position="385"/>
    </location>
</feature>
<proteinExistence type="predicted"/>
<dbReference type="GO" id="GO:0003824">
    <property type="term" value="F:catalytic activity"/>
    <property type="evidence" value="ECO:0007669"/>
    <property type="project" value="UniProtKB-ARBA"/>
</dbReference>
<protein>
    <recommendedName>
        <fullName evidence="4">Filamentous hemagglutinin</fullName>
    </recommendedName>
</protein>
<dbReference type="InterPro" id="IPR025157">
    <property type="entry name" value="Hemagglutinin_rpt"/>
</dbReference>
<reference evidence="2 3" key="1">
    <citation type="submission" date="2014-05" db="EMBL/GenBank/DDBJ databases">
        <title>Whole genome shotgun sequence of Rhizobium rhizogenes NBRC 13257.</title>
        <authorList>
            <person name="Katano-Makiyama Y."/>
            <person name="Hosoyama A."/>
            <person name="Hashimoto M."/>
            <person name="Hosoyama Y."/>
            <person name="Noguchi M."/>
            <person name="Tsuchikane K."/>
            <person name="Kimura A."/>
            <person name="Ohji S."/>
            <person name="Ichikawa N."/>
            <person name="Yamazoe A."/>
            <person name="Fujita N."/>
        </authorList>
    </citation>
    <scope>NUCLEOTIDE SEQUENCE [LARGE SCALE GENOMIC DNA]</scope>
    <source>
        <strain evidence="2 3">NBRC 13257</strain>
    </source>
</reference>
<dbReference type="Pfam" id="PF13332">
    <property type="entry name" value="Fil_haemagg_2"/>
    <property type="match status" value="2"/>
</dbReference>
<organism evidence="2 3">
    <name type="scientific">Rhizobium rhizogenes NBRC 13257</name>
    <dbReference type="NCBI Taxonomy" id="1220581"/>
    <lineage>
        <taxon>Bacteria</taxon>
        <taxon>Pseudomonadati</taxon>
        <taxon>Pseudomonadota</taxon>
        <taxon>Alphaproteobacteria</taxon>
        <taxon>Hyphomicrobiales</taxon>
        <taxon>Rhizobiaceae</taxon>
        <taxon>Rhizobium/Agrobacterium group</taxon>
        <taxon>Rhizobium</taxon>
    </lineage>
</organism>
<sequence>HSSDLNIQTGGNLIVTAGKDTETEHDSAKRKGFLRSGSSSYDGYNETTVSSQLSASGDVNLDAGKAAVIAGSKVNADGSINVSGDSVAVIGAQEDHQSDSKRKDSGLFVGSGGGFISLYGKNEKQGQQFSTDNVGSSLSAGEDVNLTARKTDLNIMGSTVNADRDINLSAARDVNVTPGAESASQSEQQKKSGFGLAVSVGNGGFSVGIGAQSTKDSTAQQSDTNAVSTLSAGRDLNISAGNNINLQATSASAERDVDLFAKNDINLLSANDVTNYQEVHEKTFTGVTFAASSKAVAAGESIMNSAERLSDAGGVNAVTNTAIAGLGFYQGYKDLKEAYNQLTSTDPSNKTGLGFSLSLTAGVNHQESQSSSSSSSPVVTDIRAGRSISMEAQNGSI</sequence>
<dbReference type="AlphaFoldDB" id="A0AA87U7V3"/>
<evidence type="ECO:0000256" key="1">
    <source>
        <dbReference type="SAM" id="MobiDB-lite"/>
    </source>
</evidence>
<comment type="caution">
    <text evidence="2">The sequence shown here is derived from an EMBL/GenBank/DDBJ whole genome shotgun (WGS) entry which is preliminary data.</text>
</comment>
<feature type="compositionally biased region" description="Basic and acidic residues" evidence="1">
    <location>
        <begin position="19"/>
        <end position="29"/>
    </location>
</feature>
<feature type="non-terminal residue" evidence="2">
    <location>
        <position position="397"/>
    </location>
</feature>
<dbReference type="Proteomes" id="UP000026941">
    <property type="component" value="Unassembled WGS sequence"/>
</dbReference>
<feature type="non-terminal residue" evidence="2">
    <location>
        <position position="1"/>
    </location>
</feature>
<gene>
    <name evidence="2" type="ORF">RRH01S_46_00010</name>
</gene>
<feature type="region of interest" description="Disordered" evidence="1">
    <location>
        <begin position="1"/>
        <end position="46"/>
    </location>
</feature>
<name>A0AA87U7V3_RHIRH</name>